<evidence type="ECO:0000259" key="3">
    <source>
        <dbReference type="SMART" id="SM00382"/>
    </source>
</evidence>
<dbReference type="Pfam" id="PF23559">
    <property type="entry name" value="WHD_DRP"/>
    <property type="match status" value="1"/>
</dbReference>
<dbReference type="Pfam" id="PF00931">
    <property type="entry name" value="NB-ARC"/>
    <property type="match status" value="1"/>
</dbReference>
<name>A0AAV5D3D3_ELECO</name>
<proteinExistence type="predicted"/>
<dbReference type="InterPro" id="IPR002182">
    <property type="entry name" value="NB-ARC"/>
</dbReference>
<dbReference type="PANTHER" id="PTHR23155">
    <property type="entry name" value="DISEASE RESISTANCE PROTEIN RP"/>
    <property type="match status" value="1"/>
</dbReference>
<dbReference type="FunFam" id="3.40.50.300:FF:001091">
    <property type="entry name" value="Probable disease resistance protein At1g61300"/>
    <property type="match status" value="1"/>
</dbReference>
<dbReference type="Gene3D" id="3.40.50.300">
    <property type="entry name" value="P-loop containing nucleotide triphosphate hydrolases"/>
    <property type="match status" value="1"/>
</dbReference>
<organism evidence="4 5">
    <name type="scientific">Eleusine coracana subsp. coracana</name>
    <dbReference type="NCBI Taxonomy" id="191504"/>
    <lineage>
        <taxon>Eukaryota</taxon>
        <taxon>Viridiplantae</taxon>
        <taxon>Streptophyta</taxon>
        <taxon>Embryophyta</taxon>
        <taxon>Tracheophyta</taxon>
        <taxon>Spermatophyta</taxon>
        <taxon>Magnoliopsida</taxon>
        <taxon>Liliopsida</taxon>
        <taxon>Poales</taxon>
        <taxon>Poaceae</taxon>
        <taxon>PACMAD clade</taxon>
        <taxon>Chloridoideae</taxon>
        <taxon>Cynodonteae</taxon>
        <taxon>Eleusininae</taxon>
        <taxon>Eleusine</taxon>
    </lineage>
</organism>
<dbReference type="GO" id="GO:0098542">
    <property type="term" value="P:defense response to other organism"/>
    <property type="evidence" value="ECO:0007669"/>
    <property type="project" value="TreeGrafter"/>
</dbReference>
<dbReference type="InterPro" id="IPR036388">
    <property type="entry name" value="WH-like_DNA-bd_sf"/>
</dbReference>
<evidence type="ECO:0000313" key="4">
    <source>
        <dbReference type="EMBL" id="GJN05139.1"/>
    </source>
</evidence>
<keyword evidence="1" id="KW-0677">Repeat</keyword>
<dbReference type="AlphaFoldDB" id="A0AAV5D3D3"/>
<keyword evidence="5" id="KW-1185">Reference proteome</keyword>
<dbReference type="GO" id="GO:0043531">
    <property type="term" value="F:ADP binding"/>
    <property type="evidence" value="ECO:0007669"/>
    <property type="project" value="InterPro"/>
</dbReference>
<dbReference type="PANTHER" id="PTHR23155:SF1122">
    <property type="entry name" value="NB-ARC DOMAIN CONTAINING PROTEIN, EXPRESSED"/>
    <property type="match status" value="1"/>
</dbReference>
<comment type="caution">
    <text evidence="4">The sequence shown here is derived from an EMBL/GenBank/DDBJ whole genome shotgun (WGS) entry which is preliminary data.</text>
</comment>
<feature type="domain" description="AAA+ ATPase" evidence="3">
    <location>
        <begin position="166"/>
        <end position="324"/>
    </location>
</feature>
<dbReference type="InterPro" id="IPR044974">
    <property type="entry name" value="Disease_R_plants"/>
</dbReference>
<reference evidence="4" key="2">
    <citation type="submission" date="2021-12" db="EMBL/GenBank/DDBJ databases">
        <title>Resequencing data analysis of finger millet.</title>
        <authorList>
            <person name="Hatakeyama M."/>
            <person name="Aluri S."/>
            <person name="Balachadran M.T."/>
            <person name="Sivarajan S.R."/>
            <person name="Poveda L."/>
            <person name="Shimizu-Inatsugi R."/>
            <person name="Schlapbach R."/>
            <person name="Sreeman S.M."/>
            <person name="Shimizu K.K."/>
        </authorList>
    </citation>
    <scope>NUCLEOTIDE SEQUENCE</scope>
</reference>
<evidence type="ECO:0000256" key="1">
    <source>
        <dbReference type="ARBA" id="ARBA00022737"/>
    </source>
</evidence>
<sequence>MAMVSSSTGPINSVLDKLPARPEFSGLRKALGGMKEQMLGFCVPGVMTSTLARRWLLQLREIAYDVDEWFDERLIHSGGRFQSQPRSSSDDLAQIQDFEVQIADAQNHGKTFGVHLELSTMVNVVPENEIKPWKPQLSCRQMPHHLVGFSCSENEIVQHLMDDEQELKVIAVLGPGGLGKTTLAREVYKKQQSKFDCTAFVYVGSNPSRDAVLTDIARQVMLNTLLPHDENIVFRLYEFLDTKRYLIVIDDVWSVLDWTAISCALPDNNQGSRIIATSEMKNVANSCCRKPTDTLHLLNPLDDADSRNLVLSRISCLEEDCVPDLKILQNSIFEMFSGNPLVLGIAAGLLAMNNAILSEFEIPDNGMPMMKKILDLGYADLPLNMKSYFLYLGVFPKNNIIMKDRLIRRWIAEGFLQITEEESLTEVGESRQIESSILASSAVHLAGVRSLTISGDTNGKLHLSGFKLIRVLDLEDARGLKCNQLRSIGWCFASSVFHGMMDLNFGPDVMPQLRKLCLAFGVAELCELSNFEFGIQHLTGLLQVDIHIKCLGPLSCDVEDAKRIIRDQVSLLPNHPLLKLKISHDLKDEETGDLP</sequence>
<dbReference type="PRINTS" id="PR00364">
    <property type="entry name" value="DISEASERSIST"/>
</dbReference>
<dbReference type="InterPro" id="IPR027417">
    <property type="entry name" value="P-loop_NTPase"/>
</dbReference>
<keyword evidence="2" id="KW-0611">Plant defense</keyword>
<evidence type="ECO:0000256" key="2">
    <source>
        <dbReference type="ARBA" id="ARBA00022821"/>
    </source>
</evidence>
<protein>
    <recommendedName>
        <fullName evidence="3">AAA+ ATPase domain-containing protein</fullName>
    </recommendedName>
</protein>
<dbReference type="Gene3D" id="1.10.10.10">
    <property type="entry name" value="Winged helix-like DNA-binding domain superfamily/Winged helix DNA-binding domain"/>
    <property type="match status" value="1"/>
</dbReference>
<accession>A0AAV5D3D3</accession>
<dbReference type="InterPro" id="IPR003593">
    <property type="entry name" value="AAA+_ATPase"/>
</dbReference>
<dbReference type="SMART" id="SM00382">
    <property type="entry name" value="AAA"/>
    <property type="match status" value="1"/>
</dbReference>
<reference evidence="4" key="1">
    <citation type="journal article" date="2018" name="DNA Res.">
        <title>Multiple hybrid de novo genome assembly of finger millet, an orphan allotetraploid crop.</title>
        <authorList>
            <person name="Hatakeyama M."/>
            <person name="Aluri S."/>
            <person name="Balachadran M.T."/>
            <person name="Sivarajan S.R."/>
            <person name="Patrignani A."/>
            <person name="Gruter S."/>
            <person name="Poveda L."/>
            <person name="Shimizu-Inatsugi R."/>
            <person name="Baeten J."/>
            <person name="Francoijs K.J."/>
            <person name="Nataraja K.N."/>
            <person name="Reddy Y.A.N."/>
            <person name="Phadnis S."/>
            <person name="Ravikumar R.L."/>
            <person name="Schlapbach R."/>
            <person name="Sreeman S.M."/>
            <person name="Shimizu K.K."/>
        </authorList>
    </citation>
    <scope>NUCLEOTIDE SEQUENCE</scope>
</reference>
<dbReference type="Pfam" id="PF23598">
    <property type="entry name" value="LRR_14"/>
    <property type="match status" value="1"/>
</dbReference>
<gene>
    <name evidence="4" type="primary">ga22744</name>
    <name evidence="4" type="ORF">PR202_ga22744</name>
</gene>
<dbReference type="SUPFAM" id="SSF52540">
    <property type="entry name" value="P-loop containing nucleoside triphosphate hydrolases"/>
    <property type="match status" value="1"/>
</dbReference>
<dbReference type="InterPro" id="IPR058922">
    <property type="entry name" value="WHD_DRP"/>
</dbReference>
<dbReference type="EMBL" id="BQKI01000011">
    <property type="protein sequence ID" value="GJN05139.1"/>
    <property type="molecule type" value="Genomic_DNA"/>
</dbReference>
<dbReference type="Proteomes" id="UP001054889">
    <property type="component" value="Unassembled WGS sequence"/>
</dbReference>
<dbReference type="InterPro" id="IPR055414">
    <property type="entry name" value="LRR_R13L4/SHOC2-like"/>
</dbReference>
<evidence type="ECO:0000313" key="5">
    <source>
        <dbReference type="Proteomes" id="UP001054889"/>
    </source>
</evidence>